<dbReference type="EMBL" id="JAKNCJ010000008">
    <property type="protein sequence ID" value="MCL6424131.1"/>
    <property type="molecule type" value="Genomic_DNA"/>
</dbReference>
<evidence type="ECO:0000256" key="2">
    <source>
        <dbReference type="SAM" id="Phobius"/>
    </source>
</evidence>
<accession>A0ABT0R2L7</accession>
<evidence type="ECO:0000313" key="4">
    <source>
        <dbReference type="Proteomes" id="UP001203761"/>
    </source>
</evidence>
<name>A0ABT0R2L7_9MICO</name>
<keyword evidence="2" id="KW-0812">Transmembrane</keyword>
<keyword evidence="2" id="KW-0472">Membrane</keyword>
<feature type="transmembrane region" description="Helical" evidence="2">
    <location>
        <begin position="70"/>
        <end position="92"/>
    </location>
</feature>
<reference evidence="3" key="1">
    <citation type="submission" date="2022-02" db="EMBL/GenBank/DDBJ databases">
        <authorList>
            <person name="Lee M."/>
            <person name="Kim S.-J."/>
            <person name="Jung M.-Y."/>
        </authorList>
    </citation>
    <scope>NUCLEOTIDE SEQUENCE</scope>
    <source>
        <strain evidence="3">JHP9</strain>
    </source>
</reference>
<protein>
    <submittedName>
        <fullName evidence="3">Uncharacterized protein</fullName>
    </submittedName>
</protein>
<sequence>MEDQAAQRADAPIADSEEIPASGARVRELRPAEYPVSVVEPGVWSRSDVPEEDHGFPAPKERRPRPRLRLALSILVTVLGLLIAAATVILFVRLTEYATTTLPSTAAPVQISTQHVTAHEGAMHA</sequence>
<dbReference type="Proteomes" id="UP001203761">
    <property type="component" value="Unassembled WGS sequence"/>
</dbReference>
<proteinExistence type="predicted"/>
<feature type="region of interest" description="Disordered" evidence="1">
    <location>
        <begin position="1"/>
        <end position="26"/>
    </location>
</feature>
<comment type="caution">
    <text evidence="3">The sequence shown here is derived from an EMBL/GenBank/DDBJ whole genome shotgun (WGS) entry which is preliminary data.</text>
</comment>
<gene>
    <name evidence="3" type="ORF">Bequi_12210</name>
</gene>
<evidence type="ECO:0000313" key="3">
    <source>
        <dbReference type="EMBL" id="MCL6424131.1"/>
    </source>
</evidence>
<keyword evidence="2" id="KW-1133">Transmembrane helix</keyword>
<evidence type="ECO:0000256" key="1">
    <source>
        <dbReference type="SAM" id="MobiDB-lite"/>
    </source>
</evidence>
<keyword evidence="4" id="KW-1185">Reference proteome</keyword>
<organism evidence="3 4">
    <name type="scientific">Brachybacterium equifaecis</name>
    <dbReference type="NCBI Taxonomy" id="2910770"/>
    <lineage>
        <taxon>Bacteria</taxon>
        <taxon>Bacillati</taxon>
        <taxon>Actinomycetota</taxon>
        <taxon>Actinomycetes</taxon>
        <taxon>Micrococcales</taxon>
        <taxon>Dermabacteraceae</taxon>
        <taxon>Brachybacterium</taxon>
    </lineage>
</organism>
<dbReference type="RefSeq" id="WP_249738211.1">
    <property type="nucleotide sequence ID" value="NZ_JAKNCJ010000008.1"/>
</dbReference>